<keyword evidence="1" id="KW-0602">Photosynthesis</keyword>
<dbReference type="EMBL" id="LRXL01000037">
    <property type="protein sequence ID" value="OAB78888.1"/>
    <property type="molecule type" value="Genomic_DNA"/>
</dbReference>
<name>A0A167HRI3_9FLAO</name>
<feature type="domain" description="Photosynthesis system II assembly factor Ycf48/Hcf136-like" evidence="5">
    <location>
        <begin position="265"/>
        <end position="325"/>
    </location>
</feature>
<feature type="domain" description="Secretion system C-terminal sorting" evidence="6">
    <location>
        <begin position="350"/>
        <end position="411"/>
    </location>
</feature>
<dbReference type="Pfam" id="PF18962">
    <property type="entry name" value="Por_Secre_tail"/>
    <property type="match status" value="1"/>
</dbReference>
<dbReference type="GO" id="GO:0015979">
    <property type="term" value="P:photosynthesis"/>
    <property type="evidence" value="ECO:0007669"/>
    <property type="project" value="UniProtKB-KW"/>
</dbReference>
<evidence type="ECO:0000313" key="8">
    <source>
        <dbReference type="Proteomes" id="UP000077013"/>
    </source>
</evidence>
<comment type="caution">
    <text evidence="7">The sequence shown here is derived from an EMBL/GenBank/DDBJ whole genome shotgun (WGS) entry which is preliminary data.</text>
</comment>
<keyword evidence="3" id="KW-0604">Photosystem II</keyword>
<dbReference type="CDD" id="cd15482">
    <property type="entry name" value="Sialidase_non-viral"/>
    <property type="match status" value="1"/>
</dbReference>
<dbReference type="RefSeq" id="WP_068592320.1">
    <property type="nucleotide sequence ID" value="NZ_LRXL01000037.1"/>
</dbReference>
<sequence length="415" mass="45409">MKKITTSFCKISFSILALFSATITLKAQTFEYKDSGTDFILYDMSIPSGQNNVAFAAGAQNTQNSPGVIIRSQDGGDTWETVYPITGESPGFEKIEFLTADKGFAVGYNIVLKTEDGGDSWEEITIADNVNRYVSLNFFNENVGIVTAFVTSGVGFEIYTTNDGGSTWTITDSIDNVGSISLDYADETTVFSVGNNERIAKSIDGGNTWETVRTGMPQFFSLEVFFKDTNNGIVASEDGKLEITHDGGETWNQFATGYHNFYGLYYTADKLLAAGTDQDLYISEDNGENWTQIHDGEGTSTFYEIQLFANNSGLVCGSQGTMLKFEDVLLGIEDQNTITETITSFYTATNKELTVASTKETIEQVTLYSTSGQLVKSINNNSNTAVIHISDVPDGMYIASIKTLKGSKTIKFLKF</sequence>
<dbReference type="InterPro" id="IPR028203">
    <property type="entry name" value="PSII_CF48-like_dom"/>
</dbReference>
<dbReference type="Pfam" id="PF14870">
    <property type="entry name" value="PSII_BNR"/>
    <property type="match status" value="2"/>
</dbReference>
<dbReference type="InterPro" id="IPR015943">
    <property type="entry name" value="WD40/YVTN_repeat-like_dom_sf"/>
</dbReference>
<protein>
    <recommendedName>
        <fullName evidence="9">Photosynthesis system II assembly factor Ycf48/Hcf136-like domain-containing protein</fullName>
    </recommendedName>
</protein>
<evidence type="ECO:0000256" key="3">
    <source>
        <dbReference type="ARBA" id="ARBA00023276"/>
    </source>
</evidence>
<dbReference type="NCBIfam" id="TIGR04183">
    <property type="entry name" value="Por_Secre_tail"/>
    <property type="match status" value="1"/>
</dbReference>
<dbReference type="PANTHER" id="PTHR47199:SF2">
    <property type="entry name" value="PHOTOSYSTEM II STABILITY_ASSEMBLY FACTOR HCF136, CHLOROPLASTIC"/>
    <property type="match status" value="1"/>
</dbReference>
<keyword evidence="8" id="KW-1185">Reference proteome</keyword>
<proteinExistence type="predicted"/>
<feature type="domain" description="Photosynthesis system II assembly factor Ycf48/Hcf136-like" evidence="5">
    <location>
        <begin position="35"/>
        <end position="180"/>
    </location>
</feature>
<evidence type="ECO:0000259" key="6">
    <source>
        <dbReference type="Pfam" id="PF18962"/>
    </source>
</evidence>
<evidence type="ECO:0000256" key="4">
    <source>
        <dbReference type="SAM" id="SignalP"/>
    </source>
</evidence>
<evidence type="ECO:0000256" key="2">
    <source>
        <dbReference type="ARBA" id="ARBA00022729"/>
    </source>
</evidence>
<dbReference type="STRING" id="1763537.ULVI_09925"/>
<evidence type="ECO:0008006" key="9">
    <source>
        <dbReference type="Google" id="ProtNLM"/>
    </source>
</evidence>
<dbReference type="InterPro" id="IPR026444">
    <property type="entry name" value="Secre_tail"/>
</dbReference>
<dbReference type="Gene3D" id="2.130.10.10">
    <property type="entry name" value="YVTN repeat-like/Quinoprotein amine dehydrogenase"/>
    <property type="match status" value="2"/>
</dbReference>
<feature type="signal peptide" evidence="4">
    <location>
        <begin position="1"/>
        <end position="26"/>
    </location>
</feature>
<feature type="chain" id="PRO_5007887753" description="Photosynthesis system II assembly factor Ycf48/Hcf136-like domain-containing protein" evidence="4">
    <location>
        <begin position="27"/>
        <end position="415"/>
    </location>
</feature>
<dbReference type="PANTHER" id="PTHR47199">
    <property type="entry name" value="PHOTOSYSTEM II STABILITY/ASSEMBLY FACTOR HCF136, CHLOROPLASTIC"/>
    <property type="match status" value="1"/>
</dbReference>
<dbReference type="Proteomes" id="UP000077013">
    <property type="component" value="Unassembled WGS sequence"/>
</dbReference>
<organism evidence="7 8">
    <name type="scientific">Cochleicola gelatinilyticus</name>
    <dbReference type="NCBI Taxonomy" id="1763537"/>
    <lineage>
        <taxon>Bacteria</taxon>
        <taxon>Pseudomonadati</taxon>
        <taxon>Bacteroidota</taxon>
        <taxon>Flavobacteriia</taxon>
        <taxon>Flavobacteriales</taxon>
        <taxon>Flavobacteriaceae</taxon>
        <taxon>Cochleicola</taxon>
    </lineage>
</organism>
<dbReference type="SUPFAM" id="SSF110296">
    <property type="entry name" value="Oligoxyloglucan reducing end-specific cellobiohydrolase"/>
    <property type="match status" value="1"/>
</dbReference>
<evidence type="ECO:0000256" key="1">
    <source>
        <dbReference type="ARBA" id="ARBA00022531"/>
    </source>
</evidence>
<evidence type="ECO:0000259" key="5">
    <source>
        <dbReference type="Pfam" id="PF14870"/>
    </source>
</evidence>
<keyword evidence="2 4" id="KW-0732">Signal</keyword>
<dbReference type="AlphaFoldDB" id="A0A167HRI3"/>
<dbReference type="OrthoDB" id="9764804at2"/>
<gene>
    <name evidence="7" type="ORF">ULVI_09925</name>
</gene>
<accession>A0A167HRI3</accession>
<evidence type="ECO:0000313" key="7">
    <source>
        <dbReference type="EMBL" id="OAB78888.1"/>
    </source>
</evidence>
<reference evidence="7 8" key="1">
    <citation type="submission" date="2016-02" db="EMBL/GenBank/DDBJ databases">
        <title>Ulvibacter sp. LPB0005, isolated from Thais luteostoma.</title>
        <authorList>
            <person name="Shin S.-K."/>
            <person name="Yi H."/>
        </authorList>
    </citation>
    <scope>NUCLEOTIDE SEQUENCE [LARGE SCALE GENOMIC DNA]</scope>
    <source>
        <strain evidence="7 8">LPB0005</strain>
    </source>
</reference>
<dbReference type="GO" id="GO:0009523">
    <property type="term" value="C:photosystem II"/>
    <property type="evidence" value="ECO:0007669"/>
    <property type="project" value="UniProtKB-KW"/>
</dbReference>